<name>A0ABP9J2I1_9ACTN</name>
<comment type="caution">
    <text evidence="2">The sequence shown here is derived from an EMBL/GenBank/DDBJ whole genome shotgun (WGS) entry which is preliminary data.</text>
</comment>
<dbReference type="EMBL" id="BAABKB010000016">
    <property type="protein sequence ID" value="GAA5016656.1"/>
    <property type="molecule type" value="Genomic_DNA"/>
</dbReference>
<proteinExistence type="predicted"/>
<evidence type="ECO:0000256" key="1">
    <source>
        <dbReference type="SAM" id="MobiDB-lite"/>
    </source>
</evidence>
<organism evidence="2 3">
    <name type="scientific">Streptomyces siamensis</name>
    <dbReference type="NCBI Taxonomy" id="1274986"/>
    <lineage>
        <taxon>Bacteria</taxon>
        <taxon>Bacillati</taxon>
        <taxon>Actinomycetota</taxon>
        <taxon>Actinomycetes</taxon>
        <taxon>Kitasatosporales</taxon>
        <taxon>Streptomycetaceae</taxon>
        <taxon>Streptomyces</taxon>
    </lineage>
</organism>
<sequence>MHRSYTSAATVTGVVCLSLALLGCEKGTGSDTSDAKGPFAGEASHAARSPDPVGTAGAGWQAVNSDQLPPNEDAATAKRDDDGKDLANEREAIDAGTPDPCAFMTMQRYSRITHHDAYIAVHGGGPYVADPTSSTPVDRRNCYITKGEWDGKLKNNPLTGEVISVYKDPDGLMADRLRKRPAGDEPCAIGPQGYVQEEPGCTVVNLDPYGAGFDSSKSNANVPDAWFCLQRDGDGVNIVTVVIKTSNGYLTQWTYYGTEQSVALNGGRIIANELRVTFGLNAA</sequence>
<dbReference type="Proteomes" id="UP001501759">
    <property type="component" value="Unassembled WGS sequence"/>
</dbReference>
<dbReference type="PROSITE" id="PS51257">
    <property type="entry name" value="PROKAR_LIPOPROTEIN"/>
    <property type="match status" value="1"/>
</dbReference>
<accession>A0ABP9J2I1</accession>
<reference evidence="3" key="1">
    <citation type="journal article" date="2019" name="Int. J. Syst. Evol. Microbiol.">
        <title>The Global Catalogue of Microorganisms (GCM) 10K type strain sequencing project: providing services to taxonomists for standard genome sequencing and annotation.</title>
        <authorList>
            <consortium name="The Broad Institute Genomics Platform"/>
            <consortium name="The Broad Institute Genome Sequencing Center for Infectious Disease"/>
            <person name="Wu L."/>
            <person name="Ma J."/>
        </authorList>
    </citation>
    <scope>NUCLEOTIDE SEQUENCE [LARGE SCALE GENOMIC DNA]</scope>
    <source>
        <strain evidence="3">JCM 18409</strain>
    </source>
</reference>
<protein>
    <recommendedName>
        <fullName evidence="4">Lipoprotein</fullName>
    </recommendedName>
</protein>
<dbReference type="RefSeq" id="WP_345651347.1">
    <property type="nucleotide sequence ID" value="NZ_BAABKB010000016.1"/>
</dbReference>
<feature type="region of interest" description="Disordered" evidence="1">
    <location>
        <begin position="30"/>
        <end position="82"/>
    </location>
</feature>
<keyword evidence="3" id="KW-1185">Reference proteome</keyword>
<evidence type="ECO:0008006" key="4">
    <source>
        <dbReference type="Google" id="ProtNLM"/>
    </source>
</evidence>
<evidence type="ECO:0000313" key="2">
    <source>
        <dbReference type="EMBL" id="GAA5016656.1"/>
    </source>
</evidence>
<gene>
    <name evidence="2" type="ORF">GCM10023335_42580</name>
</gene>
<evidence type="ECO:0000313" key="3">
    <source>
        <dbReference type="Proteomes" id="UP001501759"/>
    </source>
</evidence>